<dbReference type="Gene3D" id="1.10.101.10">
    <property type="entry name" value="PGBD-like superfamily/PGBD"/>
    <property type="match status" value="1"/>
</dbReference>
<dbReference type="EMBL" id="LMWY01000065">
    <property type="protein sequence ID" value="KUN91428.1"/>
    <property type="molecule type" value="Genomic_DNA"/>
</dbReference>
<dbReference type="InterPro" id="IPR036366">
    <property type="entry name" value="PGBDSf"/>
</dbReference>
<evidence type="ECO:0000259" key="2">
    <source>
        <dbReference type="Pfam" id="PF01471"/>
    </source>
</evidence>
<comment type="caution">
    <text evidence="3">The sequence shown here is derived from an EMBL/GenBank/DDBJ whole genome shotgun (WGS) entry which is preliminary data.</text>
</comment>
<reference evidence="3 4" key="1">
    <citation type="submission" date="2015-10" db="EMBL/GenBank/DDBJ databases">
        <title>Draft genome sequence of Streptomyces caeruleatus NRRL B-24802, type strain for the species Streptomyces caeruleatus.</title>
        <authorList>
            <person name="Ruckert C."/>
            <person name="Winkler A."/>
            <person name="Kalinowski J."/>
            <person name="Kampfer P."/>
            <person name="Glaeser S."/>
        </authorList>
    </citation>
    <scope>NUCLEOTIDE SEQUENCE [LARGE SCALE GENOMIC DNA]</scope>
    <source>
        <strain evidence="3 4">NRRL B-24802</strain>
    </source>
</reference>
<dbReference type="SUPFAM" id="SSF47090">
    <property type="entry name" value="PGBD-like"/>
    <property type="match status" value="1"/>
</dbReference>
<keyword evidence="4" id="KW-1185">Reference proteome</keyword>
<feature type="chain" id="PRO_5007107216" description="Peptidoglycan binding-like domain-containing protein" evidence="1">
    <location>
        <begin position="29"/>
        <end position="197"/>
    </location>
</feature>
<evidence type="ECO:0000313" key="4">
    <source>
        <dbReference type="Proteomes" id="UP000053429"/>
    </source>
</evidence>
<sequence length="197" mass="21318">MNSRRWKLGLVALSATIATVLPMSSAQAAYASNSGSYGTTFVDGAGALTDDFGDHFEELGNSLCYGCGESSNTDIVVLWQAILVAEHYLDFHEADGTFGPKTKAATIEWQQSRGLTADGMVGDATWSKADDRLVWVGSTVRYKSAGLFGFVELHRGDTTKSQDGGAYHFHKVMQGDGVHVYDSTGTRIFHRVKTISH</sequence>
<gene>
    <name evidence="3" type="ORF">AQJ67_42445</name>
</gene>
<dbReference type="Proteomes" id="UP000053429">
    <property type="component" value="Unassembled WGS sequence"/>
</dbReference>
<dbReference type="InterPro" id="IPR036365">
    <property type="entry name" value="PGBD-like_sf"/>
</dbReference>
<dbReference type="AlphaFoldDB" id="A0A101TFD9"/>
<feature type="domain" description="Peptidoglycan binding-like" evidence="2">
    <location>
        <begin position="76"/>
        <end position="127"/>
    </location>
</feature>
<organism evidence="3 4">
    <name type="scientific">Streptomyces caeruleatus</name>
    <dbReference type="NCBI Taxonomy" id="661399"/>
    <lineage>
        <taxon>Bacteria</taxon>
        <taxon>Bacillati</taxon>
        <taxon>Actinomycetota</taxon>
        <taxon>Actinomycetes</taxon>
        <taxon>Kitasatosporales</taxon>
        <taxon>Streptomycetaceae</taxon>
        <taxon>Streptomyces</taxon>
    </lineage>
</organism>
<dbReference type="Pfam" id="PF01471">
    <property type="entry name" value="PG_binding_1"/>
    <property type="match status" value="1"/>
</dbReference>
<evidence type="ECO:0000256" key="1">
    <source>
        <dbReference type="SAM" id="SignalP"/>
    </source>
</evidence>
<name>A0A101TFD9_9ACTN</name>
<feature type="signal peptide" evidence="1">
    <location>
        <begin position="1"/>
        <end position="28"/>
    </location>
</feature>
<proteinExistence type="predicted"/>
<dbReference type="InterPro" id="IPR002477">
    <property type="entry name" value="Peptidoglycan-bd-like"/>
</dbReference>
<dbReference type="OrthoDB" id="5244994at2"/>
<accession>A0A101TFD9</accession>
<keyword evidence="1" id="KW-0732">Signal</keyword>
<dbReference type="STRING" id="661399.AQJ67_42445"/>
<protein>
    <recommendedName>
        <fullName evidence="2">Peptidoglycan binding-like domain-containing protein</fullName>
    </recommendedName>
</protein>
<evidence type="ECO:0000313" key="3">
    <source>
        <dbReference type="EMBL" id="KUN91428.1"/>
    </source>
</evidence>
<dbReference type="RefSeq" id="WP_062725183.1">
    <property type="nucleotide sequence ID" value="NZ_KQ948948.1"/>
</dbReference>